<name>A0AA88LHM6_ARTSF</name>
<dbReference type="AlphaFoldDB" id="A0AA88LHM6"/>
<keyword evidence="2" id="KW-1185">Reference proteome</keyword>
<dbReference type="EMBL" id="JAVRJZ010000005">
    <property type="protein sequence ID" value="KAK2722025.1"/>
    <property type="molecule type" value="Genomic_DNA"/>
</dbReference>
<gene>
    <name evidence="1" type="ORF">QYM36_002548</name>
</gene>
<dbReference type="Proteomes" id="UP001187531">
    <property type="component" value="Unassembled WGS sequence"/>
</dbReference>
<sequence>MKRQYLSIQSILALSEIFSALSEIARTKEVTTAELVAQDLAQRSTEVTITLSTGEFLSGLGSDITKQALCYLIRRCCEANLCPTDGNRIDFRCGYALALCEIPLEVMEISAKKIIEALTKCTEIMNDTEKWINTRQYSLRALSTFCISYFEKIENYKKVASEVL</sequence>
<reference evidence="1" key="1">
    <citation type="submission" date="2023-07" db="EMBL/GenBank/DDBJ databases">
        <title>Chromosome-level genome assembly of Artemia franciscana.</title>
        <authorList>
            <person name="Jo E."/>
        </authorList>
    </citation>
    <scope>NUCLEOTIDE SEQUENCE</scope>
    <source>
        <tissue evidence="1">Whole body</tissue>
    </source>
</reference>
<protein>
    <submittedName>
        <fullName evidence="1">Uncharacterized protein</fullName>
    </submittedName>
</protein>
<comment type="caution">
    <text evidence="1">The sequence shown here is derived from an EMBL/GenBank/DDBJ whole genome shotgun (WGS) entry which is preliminary data.</text>
</comment>
<evidence type="ECO:0000313" key="1">
    <source>
        <dbReference type="EMBL" id="KAK2722025.1"/>
    </source>
</evidence>
<accession>A0AA88LHM6</accession>
<organism evidence="1 2">
    <name type="scientific">Artemia franciscana</name>
    <name type="common">Brine shrimp</name>
    <name type="synonym">Artemia sanfranciscana</name>
    <dbReference type="NCBI Taxonomy" id="6661"/>
    <lineage>
        <taxon>Eukaryota</taxon>
        <taxon>Metazoa</taxon>
        <taxon>Ecdysozoa</taxon>
        <taxon>Arthropoda</taxon>
        <taxon>Crustacea</taxon>
        <taxon>Branchiopoda</taxon>
        <taxon>Anostraca</taxon>
        <taxon>Artemiidae</taxon>
        <taxon>Artemia</taxon>
    </lineage>
</organism>
<proteinExistence type="predicted"/>
<evidence type="ECO:0000313" key="2">
    <source>
        <dbReference type="Proteomes" id="UP001187531"/>
    </source>
</evidence>